<gene>
    <name evidence="3" type="ORF">WJX74_010646</name>
</gene>
<dbReference type="EMBL" id="JALJOS010000008">
    <property type="protein sequence ID" value="KAK9835904.1"/>
    <property type="molecule type" value="Genomic_DNA"/>
</dbReference>
<feature type="transmembrane region" description="Helical" evidence="1">
    <location>
        <begin position="242"/>
        <end position="264"/>
    </location>
</feature>
<dbReference type="Pfam" id="PF04536">
    <property type="entry name" value="TPM_phosphatase"/>
    <property type="match status" value="1"/>
</dbReference>
<dbReference type="PANTHER" id="PTHR30373:SF2">
    <property type="entry name" value="UPF0603 PROTEIN YGCG"/>
    <property type="match status" value="1"/>
</dbReference>
<organism evidence="3 4">
    <name type="scientific">Apatococcus lobatus</name>
    <dbReference type="NCBI Taxonomy" id="904363"/>
    <lineage>
        <taxon>Eukaryota</taxon>
        <taxon>Viridiplantae</taxon>
        <taxon>Chlorophyta</taxon>
        <taxon>core chlorophytes</taxon>
        <taxon>Trebouxiophyceae</taxon>
        <taxon>Chlorellales</taxon>
        <taxon>Chlorellaceae</taxon>
        <taxon>Apatococcus</taxon>
    </lineage>
</organism>
<dbReference type="PANTHER" id="PTHR30373">
    <property type="entry name" value="UPF0603 PROTEIN YGCG"/>
    <property type="match status" value="1"/>
</dbReference>
<sequence>MSSVTLQAHQLSSLKRPCTSSSRSAAVSRPQRQTVCRAEPTLRENIAQKIATAGAALCLTAGIAAPAIAGEFDLLGMETPTAQYLIDDAGVLNKTTRKSLNNTLTSLESRTGFRLEAVTLRKLEFENDAFALGDKVIEKWYPTKEQGDKKGILLVVTTGKDGAVTGGGGFLRAVGDELIDSIISENIPTLTEAEKFNEALTSCVARIEAKLTGQKVPAAPSRGEQERVRTYKTKSETNNQRTVFTTIVVVLLVIAFIVPMLQFYGYTSKN</sequence>
<keyword evidence="1" id="KW-0812">Transmembrane</keyword>
<dbReference type="AlphaFoldDB" id="A0AAW1RPZ8"/>
<keyword evidence="1" id="KW-0472">Membrane</keyword>
<dbReference type="Proteomes" id="UP001438707">
    <property type="component" value="Unassembled WGS sequence"/>
</dbReference>
<keyword evidence="1" id="KW-1133">Transmembrane helix</keyword>
<feature type="domain" description="TPM" evidence="2">
    <location>
        <begin position="86"/>
        <end position="209"/>
    </location>
</feature>
<protein>
    <recommendedName>
        <fullName evidence="2">TPM domain-containing protein</fullName>
    </recommendedName>
</protein>
<name>A0AAW1RPZ8_9CHLO</name>
<evidence type="ECO:0000256" key="1">
    <source>
        <dbReference type="SAM" id="Phobius"/>
    </source>
</evidence>
<comment type="caution">
    <text evidence="3">The sequence shown here is derived from an EMBL/GenBank/DDBJ whole genome shotgun (WGS) entry which is preliminary data.</text>
</comment>
<reference evidence="3 4" key="1">
    <citation type="journal article" date="2024" name="Nat. Commun.">
        <title>Phylogenomics reveals the evolutionary origins of lichenization in chlorophyte algae.</title>
        <authorList>
            <person name="Puginier C."/>
            <person name="Libourel C."/>
            <person name="Otte J."/>
            <person name="Skaloud P."/>
            <person name="Haon M."/>
            <person name="Grisel S."/>
            <person name="Petersen M."/>
            <person name="Berrin J.G."/>
            <person name="Delaux P.M."/>
            <person name="Dal Grande F."/>
            <person name="Keller J."/>
        </authorList>
    </citation>
    <scope>NUCLEOTIDE SEQUENCE [LARGE SCALE GENOMIC DNA]</scope>
    <source>
        <strain evidence="3 4">SAG 2145</strain>
    </source>
</reference>
<keyword evidence="4" id="KW-1185">Reference proteome</keyword>
<evidence type="ECO:0000313" key="4">
    <source>
        <dbReference type="Proteomes" id="UP001438707"/>
    </source>
</evidence>
<dbReference type="InterPro" id="IPR007621">
    <property type="entry name" value="TPM_dom"/>
</dbReference>
<proteinExistence type="predicted"/>
<accession>A0AAW1RPZ8</accession>
<evidence type="ECO:0000313" key="3">
    <source>
        <dbReference type="EMBL" id="KAK9835904.1"/>
    </source>
</evidence>
<dbReference type="Gene3D" id="3.10.310.50">
    <property type="match status" value="1"/>
</dbReference>
<evidence type="ECO:0000259" key="2">
    <source>
        <dbReference type="Pfam" id="PF04536"/>
    </source>
</evidence>